<organism evidence="2 3">
    <name type="scientific">Xenoophorus captivus</name>
    <dbReference type="NCBI Taxonomy" id="1517983"/>
    <lineage>
        <taxon>Eukaryota</taxon>
        <taxon>Metazoa</taxon>
        <taxon>Chordata</taxon>
        <taxon>Craniata</taxon>
        <taxon>Vertebrata</taxon>
        <taxon>Euteleostomi</taxon>
        <taxon>Actinopterygii</taxon>
        <taxon>Neopterygii</taxon>
        <taxon>Teleostei</taxon>
        <taxon>Neoteleostei</taxon>
        <taxon>Acanthomorphata</taxon>
        <taxon>Ovalentaria</taxon>
        <taxon>Atherinomorphae</taxon>
        <taxon>Cyprinodontiformes</taxon>
        <taxon>Goodeidae</taxon>
        <taxon>Xenoophorus</taxon>
    </lineage>
</organism>
<dbReference type="EMBL" id="JAHRIN010042393">
    <property type="protein sequence ID" value="MEQ2205921.1"/>
    <property type="molecule type" value="Genomic_DNA"/>
</dbReference>
<sequence>GPDRGSNGLSPHGGLRDWPSHLRREDEERERDDRWRNGGSMDDNRPNGKTPDHRKNYHKHLGHLSLRSADEHGNGETMRSSKDWHPRDCPLGSSFNSYRNMENDFYMESLYKSEKPPRTSHHRHNKPRRRDGDHPVRSRHADFDMTDEALRRTPEDKRRSSSGTDRSKNSSRRHTEKQERENASENTVSSFCFRIVG</sequence>
<dbReference type="Proteomes" id="UP001434883">
    <property type="component" value="Unassembled WGS sequence"/>
</dbReference>
<accession>A0ABV0RCR0</accession>
<evidence type="ECO:0000313" key="3">
    <source>
        <dbReference type="Proteomes" id="UP001434883"/>
    </source>
</evidence>
<feature type="compositionally biased region" description="Basic and acidic residues" evidence="1">
    <location>
        <begin position="14"/>
        <end position="54"/>
    </location>
</feature>
<reference evidence="2 3" key="1">
    <citation type="submission" date="2021-06" db="EMBL/GenBank/DDBJ databases">
        <authorList>
            <person name="Palmer J.M."/>
        </authorList>
    </citation>
    <scope>NUCLEOTIDE SEQUENCE [LARGE SCALE GENOMIC DNA]</scope>
    <source>
        <strain evidence="2 3">XC_2019</strain>
        <tissue evidence="2">Muscle</tissue>
    </source>
</reference>
<proteinExistence type="predicted"/>
<protein>
    <submittedName>
        <fullName evidence="2">Uncharacterized protein</fullName>
    </submittedName>
</protein>
<evidence type="ECO:0000313" key="2">
    <source>
        <dbReference type="EMBL" id="MEQ2205921.1"/>
    </source>
</evidence>
<name>A0ABV0RCR0_9TELE</name>
<gene>
    <name evidence="2" type="ORF">XENOCAPTIV_018285</name>
</gene>
<keyword evidence="3" id="KW-1185">Reference proteome</keyword>
<comment type="caution">
    <text evidence="2">The sequence shown here is derived from an EMBL/GenBank/DDBJ whole genome shotgun (WGS) entry which is preliminary data.</text>
</comment>
<feature type="non-terminal residue" evidence="2">
    <location>
        <position position="1"/>
    </location>
</feature>
<feature type="compositionally biased region" description="Basic residues" evidence="1">
    <location>
        <begin position="118"/>
        <end position="129"/>
    </location>
</feature>
<feature type="region of interest" description="Disordered" evidence="1">
    <location>
        <begin position="1"/>
        <end position="190"/>
    </location>
</feature>
<feature type="compositionally biased region" description="Basic and acidic residues" evidence="1">
    <location>
        <begin position="130"/>
        <end position="159"/>
    </location>
</feature>
<evidence type="ECO:0000256" key="1">
    <source>
        <dbReference type="SAM" id="MobiDB-lite"/>
    </source>
</evidence>
<feature type="compositionally biased region" description="Basic and acidic residues" evidence="1">
    <location>
        <begin position="68"/>
        <end position="88"/>
    </location>
</feature>